<feature type="transmembrane region" description="Helical" evidence="4">
    <location>
        <begin position="347"/>
        <end position="368"/>
    </location>
</feature>
<evidence type="ECO:0000256" key="2">
    <source>
        <dbReference type="ARBA" id="ARBA00022989"/>
    </source>
</evidence>
<reference evidence="6 7" key="1">
    <citation type="submission" date="2017-11" db="EMBL/GenBank/DDBJ databases">
        <title>Genomic Encyclopedia of Archaeal and Bacterial Type Strains, Phase II (KMG-II): From Individual Species to Whole Genera.</title>
        <authorList>
            <person name="Goeker M."/>
        </authorList>
    </citation>
    <scope>NUCLEOTIDE SEQUENCE [LARGE SCALE GENOMIC DNA]</scope>
    <source>
        <strain evidence="6 7">DSM 28175</strain>
    </source>
</reference>
<dbReference type="Pfam" id="PF07690">
    <property type="entry name" value="MFS_1"/>
    <property type="match status" value="1"/>
</dbReference>
<dbReference type="InterPro" id="IPR011701">
    <property type="entry name" value="MFS"/>
</dbReference>
<sequence>MATITTTNTDSKQAVQQTVFSILFTISAAHFINDVLQSVIPSVYPMFKAKYNLTFAQIGLITLTNQLTASLLQPIVGNYTDRKPRPYSLAIGMCFTLVGLLSLSMVSGFIHILMSVALVGIGSSIFHPEASRVAHLASGGKKGLAQSIFQLGGNAGSAIGPLAAAIIVIPRGQSNIIWFCLLAIAGIIILARIAKWYQARIADRVKKKYESSGDINPALSKQRVIWSLIILLVLVFSKYFYMASMTSYYTFFLIDKFHLTIQQSQIYLFTFLGSVAAGTLFGGPLGDRFGRKYIIWISILGVAPFTLMLPYASLFWTGVLSAIIGFILASAFSAILVYATELVPGKVGMIAGLFFGLAFGMGGLGSALLGKLADATSINYVFRVCAFLPLIGILTSLLPNIEGKKA</sequence>
<gene>
    <name evidence="6" type="ORF">CLV57_0248</name>
</gene>
<feature type="transmembrane region" description="Helical" evidence="4">
    <location>
        <begin position="148"/>
        <end position="170"/>
    </location>
</feature>
<keyword evidence="7" id="KW-1185">Reference proteome</keyword>
<comment type="caution">
    <text evidence="6">The sequence shown here is derived from an EMBL/GenBank/DDBJ whole genome shotgun (WGS) entry which is preliminary data.</text>
</comment>
<dbReference type="GO" id="GO:0005886">
    <property type="term" value="C:plasma membrane"/>
    <property type="evidence" value="ECO:0007669"/>
    <property type="project" value="TreeGrafter"/>
</dbReference>
<feature type="transmembrane region" description="Helical" evidence="4">
    <location>
        <begin position="264"/>
        <end position="281"/>
    </location>
</feature>
<evidence type="ECO:0000256" key="3">
    <source>
        <dbReference type="ARBA" id="ARBA00023136"/>
    </source>
</evidence>
<dbReference type="AlphaFoldDB" id="A0A2H9VR27"/>
<dbReference type="Gene3D" id="1.20.1250.20">
    <property type="entry name" value="MFS general substrate transporter like domains"/>
    <property type="match status" value="2"/>
</dbReference>
<evidence type="ECO:0000259" key="5">
    <source>
        <dbReference type="PROSITE" id="PS50850"/>
    </source>
</evidence>
<feature type="transmembrane region" description="Helical" evidence="4">
    <location>
        <begin position="318"/>
        <end position="340"/>
    </location>
</feature>
<name>A0A2H9VR27_9SPHI</name>
<feature type="transmembrane region" description="Helical" evidence="4">
    <location>
        <begin position="176"/>
        <end position="194"/>
    </location>
</feature>
<dbReference type="EMBL" id="PGFJ01000001">
    <property type="protein sequence ID" value="PJJ83269.1"/>
    <property type="molecule type" value="Genomic_DNA"/>
</dbReference>
<dbReference type="Proteomes" id="UP000242687">
    <property type="component" value="Unassembled WGS sequence"/>
</dbReference>
<dbReference type="CDD" id="cd17478">
    <property type="entry name" value="MFS_FsR"/>
    <property type="match status" value="1"/>
</dbReference>
<evidence type="ECO:0000256" key="1">
    <source>
        <dbReference type="ARBA" id="ARBA00022692"/>
    </source>
</evidence>
<dbReference type="OrthoDB" id="9770492at2"/>
<evidence type="ECO:0000313" key="6">
    <source>
        <dbReference type="EMBL" id="PJJ83269.1"/>
    </source>
</evidence>
<evidence type="ECO:0000313" key="7">
    <source>
        <dbReference type="Proteomes" id="UP000242687"/>
    </source>
</evidence>
<dbReference type="RefSeq" id="WP_100339549.1">
    <property type="nucleotide sequence ID" value="NZ_PGFJ01000001.1"/>
</dbReference>
<feature type="transmembrane region" description="Helical" evidence="4">
    <location>
        <begin position="293"/>
        <end position="312"/>
    </location>
</feature>
<organism evidence="6 7">
    <name type="scientific">Mucilaginibacter auburnensis</name>
    <dbReference type="NCBI Taxonomy" id="1457233"/>
    <lineage>
        <taxon>Bacteria</taxon>
        <taxon>Pseudomonadati</taxon>
        <taxon>Bacteroidota</taxon>
        <taxon>Sphingobacteriia</taxon>
        <taxon>Sphingobacteriales</taxon>
        <taxon>Sphingobacteriaceae</taxon>
        <taxon>Mucilaginibacter</taxon>
    </lineage>
</organism>
<feature type="domain" description="Major facilitator superfamily (MFS) profile" evidence="5">
    <location>
        <begin position="22"/>
        <end position="404"/>
    </location>
</feature>
<dbReference type="PROSITE" id="PS50850">
    <property type="entry name" value="MFS"/>
    <property type="match status" value="1"/>
</dbReference>
<accession>A0A2H9VR27</accession>
<dbReference type="GO" id="GO:0022857">
    <property type="term" value="F:transmembrane transporter activity"/>
    <property type="evidence" value="ECO:0007669"/>
    <property type="project" value="InterPro"/>
</dbReference>
<evidence type="ECO:0000256" key="4">
    <source>
        <dbReference type="SAM" id="Phobius"/>
    </source>
</evidence>
<feature type="transmembrane region" description="Helical" evidence="4">
    <location>
        <begin position="87"/>
        <end position="103"/>
    </location>
</feature>
<dbReference type="PANTHER" id="PTHR43129:SF1">
    <property type="entry name" value="FOSMIDOMYCIN RESISTANCE PROTEIN"/>
    <property type="match status" value="1"/>
</dbReference>
<dbReference type="InterPro" id="IPR036259">
    <property type="entry name" value="MFS_trans_sf"/>
</dbReference>
<keyword evidence="3 4" id="KW-0472">Membrane</keyword>
<dbReference type="PANTHER" id="PTHR43129">
    <property type="entry name" value="FOSMIDOMYCIN RESISTANCE PROTEIN"/>
    <property type="match status" value="1"/>
</dbReference>
<keyword evidence="1 4" id="KW-0812">Transmembrane</keyword>
<protein>
    <submittedName>
        <fullName evidence="6">FSR family fosmidomycin resistance protein-like MFS transporter</fullName>
    </submittedName>
</protein>
<feature type="transmembrane region" description="Helical" evidence="4">
    <location>
        <begin position="224"/>
        <end position="244"/>
    </location>
</feature>
<proteinExistence type="predicted"/>
<feature type="transmembrane region" description="Helical" evidence="4">
    <location>
        <begin position="109"/>
        <end position="127"/>
    </location>
</feature>
<keyword evidence="2 4" id="KW-1133">Transmembrane helix</keyword>
<dbReference type="SUPFAM" id="SSF103473">
    <property type="entry name" value="MFS general substrate transporter"/>
    <property type="match status" value="1"/>
</dbReference>
<dbReference type="InterPro" id="IPR020846">
    <property type="entry name" value="MFS_dom"/>
</dbReference>
<feature type="transmembrane region" description="Helical" evidence="4">
    <location>
        <begin position="380"/>
        <end position="401"/>
    </location>
</feature>